<feature type="domain" description="VOC" evidence="1">
    <location>
        <begin position="6"/>
        <end position="130"/>
    </location>
</feature>
<proteinExistence type="predicted"/>
<dbReference type="PANTHER" id="PTHR36110">
    <property type="entry name" value="RING-CLEAVING DIOXYGENASE MHQE-RELATED"/>
    <property type="match status" value="1"/>
</dbReference>
<accession>A0A841RI22</accession>
<dbReference type="EMBL" id="JACHON010000017">
    <property type="protein sequence ID" value="MBB6513840.1"/>
    <property type="molecule type" value="Genomic_DNA"/>
</dbReference>
<gene>
    <name evidence="2" type="ORF">GGQ92_002659</name>
</gene>
<dbReference type="RefSeq" id="WP_184249728.1">
    <property type="nucleotide sequence ID" value="NZ_BAAACU010000015.1"/>
</dbReference>
<feature type="domain" description="VOC" evidence="1">
    <location>
        <begin position="151"/>
        <end position="268"/>
    </location>
</feature>
<dbReference type="Gene3D" id="3.10.180.10">
    <property type="entry name" value="2,3-Dihydroxybiphenyl 1,2-Dioxygenase, domain 1"/>
    <property type="match status" value="2"/>
</dbReference>
<sequence length="306" mass="35109">MLKTSGIHHITAIVNDPQITIDFYRDILGLKLVKKTVNFERPEVYHLYFSNPDGEPGSIITFFPWPKLIKGRVGTKQLGLTSYMIPKGSRTYWESRLQSKNISFQMVTRMDEDYLRFEDPAGLPIELVERDVSRLTISSTDGIEAKNAIQGIAGTVLYSTQPLKTAAVLENVLGMKLEKITTEYYRFTTTETIGNTIDVKLSHPVRGLAGAGTVHHIAWRVKDEKELQEWHALLIDKGYEPTEIKDRKYFQSLYFKEDGEIMFEMATDVPGFTEDERKQELGTKLMLPSWLEGRRKELEENLPPIY</sequence>
<protein>
    <submittedName>
        <fullName evidence="2">Glyoxalase family protein</fullName>
    </submittedName>
</protein>
<dbReference type="AlphaFoldDB" id="A0A841RI22"/>
<dbReference type="InterPro" id="IPR029068">
    <property type="entry name" value="Glyas_Bleomycin-R_OHBP_Dase"/>
</dbReference>
<name>A0A841RI22_9BACI</name>
<keyword evidence="3" id="KW-1185">Reference proteome</keyword>
<evidence type="ECO:0000259" key="1">
    <source>
        <dbReference type="PROSITE" id="PS51819"/>
    </source>
</evidence>
<dbReference type="CDD" id="cd08347">
    <property type="entry name" value="PcpA_C_like"/>
    <property type="match status" value="1"/>
</dbReference>
<dbReference type="InterPro" id="IPR052537">
    <property type="entry name" value="Extradiol_RC_dioxygenase"/>
</dbReference>
<dbReference type="Proteomes" id="UP000572212">
    <property type="component" value="Unassembled WGS sequence"/>
</dbReference>
<dbReference type="SUPFAM" id="SSF54593">
    <property type="entry name" value="Glyoxalase/Bleomycin resistance protein/Dihydroxybiphenyl dioxygenase"/>
    <property type="match status" value="1"/>
</dbReference>
<dbReference type="PROSITE" id="PS51819">
    <property type="entry name" value="VOC"/>
    <property type="match status" value="2"/>
</dbReference>
<reference evidence="2 3" key="1">
    <citation type="submission" date="2020-08" db="EMBL/GenBank/DDBJ databases">
        <title>Genomic Encyclopedia of Type Strains, Phase IV (KMG-IV): sequencing the most valuable type-strain genomes for metagenomic binning, comparative biology and taxonomic classification.</title>
        <authorList>
            <person name="Goeker M."/>
        </authorList>
    </citation>
    <scope>NUCLEOTIDE SEQUENCE [LARGE SCALE GENOMIC DNA]</scope>
    <source>
        <strain evidence="2 3">DSM 11805</strain>
    </source>
</reference>
<organism evidence="2 3">
    <name type="scientific">Gracilibacillus halotolerans</name>
    <dbReference type="NCBI Taxonomy" id="74386"/>
    <lineage>
        <taxon>Bacteria</taxon>
        <taxon>Bacillati</taxon>
        <taxon>Bacillota</taxon>
        <taxon>Bacilli</taxon>
        <taxon>Bacillales</taxon>
        <taxon>Bacillaceae</taxon>
        <taxon>Gracilibacillus</taxon>
    </lineage>
</organism>
<dbReference type="InterPro" id="IPR004360">
    <property type="entry name" value="Glyas_Fos-R_dOase_dom"/>
</dbReference>
<dbReference type="InterPro" id="IPR037523">
    <property type="entry name" value="VOC_core"/>
</dbReference>
<dbReference type="Pfam" id="PF00903">
    <property type="entry name" value="Glyoxalase"/>
    <property type="match status" value="2"/>
</dbReference>
<comment type="caution">
    <text evidence="2">The sequence shown here is derived from an EMBL/GenBank/DDBJ whole genome shotgun (WGS) entry which is preliminary data.</text>
</comment>
<dbReference type="PANTHER" id="PTHR36110:SF2">
    <property type="entry name" value="RING-CLEAVING DIOXYGENASE MHQE-RELATED"/>
    <property type="match status" value="1"/>
</dbReference>
<evidence type="ECO:0000313" key="3">
    <source>
        <dbReference type="Proteomes" id="UP000572212"/>
    </source>
</evidence>
<evidence type="ECO:0000313" key="2">
    <source>
        <dbReference type="EMBL" id="MBB6513840.1"/>
    </source>
</evidence>